<gene>
    <name evidence="1" type="ORF">L6164_007455</name>
</gene>
<keyword evidence="2" id="KW-1185">Reference proteome</keyword>
<dbReference type="Proteomes" id="UP000828941">
    <property type="component" value="Chromosome 4"/>
</dbReference>
<comment type="caution">
    <text evidence="1">The sequence shown here is derived from an EMBL/GenBank/DDBJ whole genome shotgun (WGS) entry which is preliminary data.</text>
</comment>
<reference evidence="1 2" key="1">
    <citation type="journal article" date="2022" name="DNA Res.">
        <title>Chromosomal-level genome assembly of the orchid tree Bauhinia variegata (Leguminosae; Cercidoideae) supports the allotetraploid origin hypothesis of Bauhinia.</title>
        <authorList>
            <person name="Zhong Y."/>
            <person name="Chen Y."/>
            <person name="Zheng D."/>
            <person name="Pang J."/>
            <person name="Liu Y."/>
            <person name="Luo S."/>
            <person name="Meng S."/>
            <person name="Qian L."/>
            <person name="Wei D."/>
            <person name="Dai S."/>
            <person name="Zhou R."/>
        </authorList>
    </citation>
    <scope>NUCLEOTIDE SEQUENCE [LARGE SCALE GENOMIC DNA]</scope>
    <source>
        <strain evidence="1">BV-YZ2020</strain>
    </source>
</reference>
<accession>A0ACB9PCW3</accession>
<dbReference type="EMBL" id="CM039429">
    <property type="protein sequence ID" value="KAI4346570.1"/>
    <property type="molecule type" value="Genomic_DNA"/>
</dbReference>
<name>A0ACB9PCW3_BAUVA</name>
<protein>
    <submittedName>
        <fullName evidence="1">Uncharacterized protein</fullName>
    </submittedName>
</protein>
<organism evidence="1 2">
    <name type="scientific">Bauhinia variegata</name>
    <name type="common">Purple orchid tree</name>
    <name type="synonym">Phanera variegata</name>
    <dbReference type="NCBI Taxonomy" id="167791"/>
    <lineage>
        <taxon>Eukaryota</taxon>
        <taxon>Viridiplantae</taxon>
        <taxon>Streptophyta</taxon>
        <taxon>Embryophyta</taxon>
        <taxon>Tracheophyta</taxon>
        <taxon>Spermatophyta</taxon>
        <taxon>Magnoliopsida</taxon>
        <taxon>eudicotyledons</taxon>
        <taxon>Gunneridae</taxon>
        <taxon>Pentapetalae</taxon>
        <taxon>rosids</taxon>
        <taxon>fabids</taxon>
        <taxon>Fabales</taxon>
        <taxon>Fabaceae</taxon>
        <taxon>Cercidoideae</taxon>
        <taxon>Cercideae</taxon>
        <taxon>Bauhiniinae</taxon>
        <taxon>Bauhinia</taxon>
    </lineage>
</organism>
<evidence type="ECO:0000313" key="2">
    <source>
        <dbReference type="Proteomes" id="UP000828941"/>
    </source>
</evidence>
<sequence length="110" mass="12964">MAADNKRYMTIFFFGEQRKNSLKERILNQAINRKTNKTKKETKVVSSETKAVLISLYIHQRSHPLENRKLNPKLKKKPINQPYATDSAREEIFESNWHYSTAIDTIKLQI</sequence>
<evidence type="ECO:0000313" key="1">
    <source>
        <dbReference type="EMBL" id="KAI4346570.1"/>
    </source>
</evidence>
<proteinExistence type="predicted"/>